<name>A0A2M6XSE7_9BACT</name>
<evidence type="ECO:0000313" key="2">
    <source>
        <dbReference type="EMBL" id="PIU10563.1"/>
    </source>
</evidence>
<dbReference type="SUPFAM" id="SSF48452">
    <property type="entry name" value="TPR-like"/>
    <property type="match status" value="1"/>
</dbReference>
<keyword evidence="1" id="KW-0472">Membrane</keyword>
<protein>
    <submittedName>
        <fullName evidence="2">Uncharacterized protein</fullName>
    </submittedName>
</protein>
<keyword evidence="1" id="KW-1133">Transmembrane helix</keyword>
<dbReference type="InterPro" id="IPR011990">
    <property type="entry name" value="TPR-like_helical_dom_sf"/>
</dbReference>
<dbReference type="Pfam" id="PF14559">
    <property type="entry name" value="TPR_19"/>
    <property type="match status" value="1"/>
</dbReference>
<accession>A0A2M6XSE7</accession>
<dbReference type="Proteomes" id="UP000230586">
    <property type="component" value="Unassembled WGS sequence"/>
</dbReference>
<evidence type="ECO:0000313" key="3">
    <source>
        <dbReference type="Proteomes" id="UP000230586"/>
    </source>
</evidence>
<dbReference type="AlphaFoldDB" id="A0A2M6XSE7"/>
<evidence type="ECO:0000256" key="1">
    <source>
        <dbReference type="SAM" id="Phobius"/>
    </source>
</evidence>
<sequence length="263" mass="30232">MPQSGKNNNSFNKKGIWLAVAIIVFGIFGYTVYKYFQPAGDEIGSQDQFVVSHEEALTDFEDEEAATGEEIEVPESARDKFQPVIDSALKAIADNKPSKDEYGDLKEDYLTAASSYMILSEYIKAEEFFKKMIGIWPDDYRANLGLADLYTYMHLYEQAALTLAHVVQKYPEDFRVYLKLADLYVNRSILPVETINQKVLRIYDQGVKKANDTKNIYKSYANFLENNMNDLGKALWAEREYNKLIVEEDSTEINRLESMLIEK</sequence>
<proteinExistence type="predicted"/>
<dbReference type="Gene3D" id="1.25.40.10">
    <property type="entry name" value="Tetratricopeptide repeat domain"/>
    <property type="match status" value="1"/>
</dbReference>
<comment type="caution">
    <text evidence="2">The sequence shown here is derived from an EMBL/GenBank/DDBJ whole genome shotgun (WGS) entry which is preliminary data.</text>
</comment>
<dbReference type="EMBL" id="PEXX01000042">
    <property type="protein sequence ID" value="PIU10563.1"/>
    <property type="molecule type" value="Genomic_DNA"/>
</dbReference>
<feature type="transmembrane region" description="Helical" evidence="1">
    <location>
        <begin position="15"/>
        <end position="33"/>
    </location>
</feature>
<reference evidence="3" key="1">
    <citation type="submission" date="2017-09" db="EMBL/GenBank/DDBJ databases">
        <title>Depth-based differentiation of microbial function through sediment-hosted aquifers and enrichment of novel symbionts in the deep terrestrial subsurface.</title>
        <authorList>
            <person name="Probst A.J."/>
            <person name="Ladd B."/>
            <person name="Jarett J.K."/>
            <person name="Geller-Mcgrath D.E."/>
            <person name="Sieber C.M.K."/>
            <person name="Emerson J.B."/>
            <person name="Anantharaman K."/>
            <person name="Thomas B.C."/>
            <person name="Malmstrom R."/>
            <person name="Stieglmeier M."/>
            <person name="Klingl A."/>
            <person name="Woyke T."/>
            <person name="Ryan C.M."/>
            <person name="Banfield J.F."/>
        </authorList>
    </citation>
    <scope>NUCLEOTIDE SEQUENCE [LARGE SCALE GENOMIC DNA]</scope>
</reference>
<keyword evidence="1" id="KW-0812">Transmembrane</keyword>
<organism evidence="2 3">
    <name type="scientific">Candidatus Kuenenbacteria bacterium CG08_land_8_20_14_0_20_37_23</name>
    <dbReference type="NCBI Taxonomy" id="1974617"/>
    <lineage>
        <taxon>Bacteria</taxon>
        <taxon>Candidatus Kueneniibacteriota</taxon>
    </lineage>
</organism>
<gene>
    <name evidence="2" type="ORF">COT27_02430</name>
</gene>